<evidence type="ECO:0000256" key="2">
    <source>
        <dbReference type="ARBA" id="ARBA00011133"/>
    </source>
</evidence>
<evidence type="ECO:0000313" key="6">
    <source>
        <dbReference type="EMBL" id="CAF4464300.1"/>
    </source>
</evidence>
<dbReference type="GO" id="GO:0005840">
    <property type="term" value="C:ribosome"/>
    <property type="evidence" value="ECO:0007669"/>
    <property type="project" value="UniProtKB-KW"/>
</dbReference>
<dbReference type="InterPro" id="IPR038097">
    <property type="entry name" value="Ribosomal_eL36_sf"/>
</dbReference>
<dbReference type="EMBL" id="CAJOBJ010072289">
    <property type="protein sequence ID" value="CAF4465521.1"/>
    <property type="molecule type" value="Genomic_DNA"/>
</dbReference>
<evidence type="ECO:0000256" key="5">
    <source>
        <dbReference type="RuleBase" id="RU000665"/>
    </source>
</evidence>
<dbReference type="PROSITE" id="PS01190">
    <property type="entry name" value="RIBOSOMAL_L36E"/>
    <property type="match status" value="1"/>
</dbReference>
<dbReference type="AlphaFoldDB" id="A0A8S2WUY4"/>
<dbReference type="InterPro" id="IPR000509">
    <property type="entry name" value="Ribosomal_eL36"/>
</dbReference>
<dbReference type="EMBL" id="CAJOBJ010072010">
    <property type="protein sequence ID" value="CAF4464300.1"/>
    <property type="molecule type" value="Genomic_DNA"/>
</dbReference>
<keyword evidence="4 5" id="KW-0687">Ribonucleoprotein</keyword>
<sequence length="68" mass="8113">LAFVPKYEIATGLHKGRKVEKFVSKRVRPTRRVQKKSKHVKFVRDLVRELVGFMPYERRAMELMKVGR</sequence>
<gene>
    <name evidence="6" type="ORF">GIL414_LOCUS33027</name>
    <name evidence="7" type="ORF">GIL414_LOCUS33080</name>
</gene>
<dbReference type="Proteomes" id="UP000681720">
    <property type="component" value="Unassembled WGS sequence"/>
</dbReference>
<accession>A0A8S2WUY4</accession>
<dbReference type="Pfam" id="PF01158">
    <property type="entry name" value="Ribosomal_L36e"/>
    <property type="match status" value="1"/>
</dbReference>
<keyword evidence="3 5" id="KW-0689">Ribosomal protein</keyword>
<comment type="subunit">
    <text evidence="2">Component of the large ribosomal subunit.</text>
</comment>
<protein>
    <recommendedName>
        <fullName evidence="5">60S ribosomal protein L36</fullName>
    </recommendedName>
</protein>
<dbReference type="GO" id="GO:0003735">
    <property type="term" value="F:structural constituent of ribosome"/>
    <property type="evidence" value="ECO:0007669"/>
    <property type="project" value="InterPro"/>
</dbReference>
<comment type="similarity">
    <text evidence="1 5">Belongs to the eukaryotic ribosomal protein eL36 family.</text>
</comment>
<evidence type="ECO:0000256" key="4">
    <source>
        <dbReference type="ARBA" id="ARBA00023274"/>
    </source>
</evidence>
<dbReference type="Gene3D" id="1.10.10.1760">
    <property type="entry name" value="60S ribosomal protein L36"/>
    <property type="match status" value="1"/>
</dbReference>
<evidence type="ECO:0000256" key="1">
    <source>
        <dbReference type="ARBA" id="ARBA00006509"/>
    </source>
</evidence>
<dbReference type="GO" id="GO:0006412">
    <property type="term" value="P:translation"/>
    <property type="evidence" value="ECO:0007669"/>
    <property type="project" value="InterPro"/>
</dbReference>
<proteinExistence type="inferred from homology"/>
<evidence type="ECO:0000313" key="7">
    <source>
        <dbReference type="EMBL" id="CAF4465521.1"/>
    </source>
</evidence>
<feature type="non-terminal residue" evidence="6">
    <location>
        <position position="68"/>
    </location>
</feature>
<name>A0A8S2WUY4_9BILA</name>
<feature type="non-terminal residue" evidence="6">
    <location>
        <position position="1"/>
    </location>
</feature>
<organism evidence="6 8">
    <name type="scientific">Rotaria magnacalcarata</name>
    <dbReference type="NCBI Taxonomy" id="392030"/>
    <lineage>
        <taxon>Eukaryota</taxon>
        <taxon>Metazoa</taxon>
        <taxon>Spiralia</taxon>
        <taxon>Gnathifera</taxon>
        <taxon>Rotifera</taxon>
        <taxon>Eurotatoria</taxon>
        <taxon>Bdelloidea</taxon>
        <taxon>Philodinida</taxon>
        <taxon>Philodinidae</taxon>
        <taxon>Rotaria</taxon>
    </lineage>
</organism>
<evidence type="ECO:0000313" key="8">
    <source>
        <dbReference type="Proteomes" id="UP000681720"/>
    </source>
</evidence>
<reference evidence="6" key="1">
    <citation type="submission" date="2021-02" db="EMBL/GenBank/DDBJ databases">
        <authorList>
            <person name="Nowell W R."/>
        </authorList>
    </citation>
    <scope>NUCLEOTIDE SEQUENCE</scope>
</reference>
<comment type="caution">
    <text evidence="6">The sequence shown here is derived from an EMBL/GenBank/DDBJ whole genome shotgun (WGS) entry which is preliminary data.</text>
</comment>
<dbReference type="GO" id="GO:1990904">
    <property type="term" value="C:ribonucleoprotein complex"/>
    <property type="evidence" value="ECO:0007669"/>
    <property type="project" value="UniProtKB-KW"/>
</dbReference>
<evidence type="ECO:0000256" key="3">
    <source>
        <dbReference type="ARBA" id="ARBA00022980"/>
    </source>
</evidence>
<dbReference type="PANTHER" id="PTHR10114">
    <property type="entry name" value="60S RIBOSOMAL PROTEIN L36"/>
    <property type="match status" value="1"/>
</dbReference>